<dbReference type="InterPro" id="IPR002737">
    <property type="entry name" value="MEMO1_fam"/>
</dbReference>
<evidence type="ECO:0000256" key="3">
    <source>
        <dbReference type="SAM" id="MobiDB-lite"/>
    </source>
</evidence>
<dbReference type="Gene3D" id="3.40.830.10">
    <property type="entry name" value="LigB-like"/>
    <property type="match status" value="1"/>
</dbReference>
<protein>
    <recommendedName>
        <fullName evidence="2">MEMO1 family protein NCAV_1515</fullName>
    </recommendedName>
</protein>
<dbReference type="Pfam" id="PF01875">
    <property type="entry name" value="Memo"/>
    <property type="match status" value="1"/>
</dbReference>
<feature type="region of interest" description="Disordered" evidence="3">
    <location>
        <begin position="41"/>
        <end position="61"/>
    </location>
</feature>
<dbReference type="AlphaFoldDB" id="A0A2K5ASR9"/>
<organism evidence="4 5">
    <name type="scientific">Candidatus Nitrosocaldus cavascurensis</name>
    <dbReference type="NCBI Taxonomy" id="2058097"/>
    <lineage>
        <taxon>Archaea</taxon>
        <taxon>Nitrososphaerota</taxon>
        <taxon>Nitrososphaeria</taxon>
        <taxon>Candidatus Nitrosocaldales</taxon>
        <taxon>Candidatus Nitrosocaldaceae</taxon>
        <taxon>Candidatus Nitrosocaldus</taxon>
    </lineage>
</organism>
<dbReference type="EMBL" id="LT981265">
    <property type="protein sequence ID" value="SPC34681.1"/>
    <property type="molecule type" value="Genomic_DNA"/>
</dbReference>
<name>A0A2K5ASR9_9ARCH</name>
<dbReference type="PANTHER" id="PTHR11060">
    <property type="entry name" value="PROTEIN MEMO1"/>
    <property type="match status" value="1"/>
</dbReference>
<gene>
    <name evidence="4" type="ORF">NCAV_1515</name>
</gene>
<evidence type="ECO:0000256" key="2">
    <source>
        <dbReference type="HAMAP-Rule" id="MF_00055"/>
    </source>
</evidence>
<dbReference type="Proteomes" id="UP000236248">
    <property type="component" value="Chromosome NCAV"/>
</dbReference>
<comment type="similarity">
    <text evidence="1 2">Belongs to the MEMO1 family.</text>
</comment>
<sequence>MKGLRVRRPAVAGIFYPAESDKLLNAIDECFHHPLGPLGGVEVQPTKGESEHEDQGRGNGKNMIAMVSPHAAYMYSGAVAAHAYHAASLLKPKPDLIILLGPNHYGLGSAIATMVDCYWETPLGKVQVNSDEARRLVRLSGILDIDDYAHSRDHCLEVQLPMLQYIYKHQFSIIPIVLWMQDKDTANDLGNAIAELIESSSLDVLLIASSDLTHYESHDEACRKDGELIKAILALDVAKYYTVLERLDVSACGYGAIGTVMVAAKRLGATSARLLKYATSGDVTGDKSAVVGYASIVLTD</sequence>
<reference evidence="5" key="1">
    <citation type="submission" date="2018-01" db="EMBL/GenBank/DDBJ databases">
        <authorList>
            <person name="Kerou L M."/>
        </authorList>
    </citation>
    <scope>NUCLEOTIDE SEQUENCE [LARGE SCALE GENOMIC DNA]</scope>
    <source>
        <strain evidence="5">SCU2</strain>
    </source>
</reference>
<dbReference type="KEGG" id="ncv:NCAV_1515"/>
<proteinExistence type="inferred from homology"/>
<keyword evidence="5" id="KW-1185">Reference proteome</keyword>
<dbReference type="PANTHER" id="PTHR11060:SF0">
    <property type="entry name" value="PROTEIN MEMO1"/>
    <property type="match status" value="1"/>
</dbReference>
<accession>A0A2K5ASR9</accession>
<dbReference type="NCBIfam" id="TIGR04336">
    <property type="entry name" value="AmmeMemoSam_B"/>
    <property type="match status" value="1"/>
</dbReference>
<evidence type="ECO:0000313" key="4">
    <source>
        <dbReference type="EMBL" id="SPC34681.1"/>
    </source>
</evidence>
<evidence type="ECO:0000256" key="1">
    <source>
        <dbReference type="ARBA" id="ARBA00006315"/>
    </source>
</evidence>
<dbReference type="CDD" id="cd07361">
    <property type="entry name" value="MEMO_like"/>
    <property type="match status" value="1"/>
</dbReference>
<evidence type="ECO:0000313" key="5">
    <source>
        <dbReference type="Proteomes" id="UP000236248"/>
    </source>
</evidence>
<dbReference type="SUPFAM" id="SSF53213">
    <property type="entry name" value="LigB-like"/>
    <property type="match status" value="1"/>
</dbReference>
<dbReference type="HAMAP" id="MF_00055">
    <property type="entry name" value="MEMO1"/>
    <property type="match status" value="1"/>
</dbReference>